<dbReference type="EMBL" id="JAESVB010000037">
    <property type="protein sequence ID" value="MCB8878458.1"/>
    <property type="molecule type" value="Genomic_DNA"/>
</dbReference>
<dbReference type="InterPro" id="IPR045384">
    <property type="entry name" value="DUF6527"/>
</dbReference>
<dbReference type="RefSeq" id="WP_227324102.1">
    <property type="nucleotide sequence ID" value="NZ_JAESVB010000037.1"/>
</dbReference>
<reference evidence="1" key="1">
    <citation type="journal article" date="2021" name="Microorganisms">
        <title>Acidisoma silvae sp. nov. and Acidisomacellulosilytica sp. nov., Two Acidophilic Bacteria Isolated from Decaying Wood, Hydrolyzing Cellulose and Producing Poly-3-hydroxybutyrate.</title>
        <authorList>
            <person name="Mieszkin S."/>
            <person name="Pouder E."/>
            <person name="Uroz S."/>
            <person name="Simon-Colin C."/>
            <person name="Alain K."/>
        </authorList>
    </citation>
    <scope>NUCLEOTIDE SEQUENCE</scope>
    <source>
        <strain evidence="1">HW T2.11</strain>
    </source>
</reference>
<gene>
    <name evidence="1" type="ORF">ASILVAE211_25000</name>
</gene>
<keyword evidence="2" id="KW-1185">Reference proteome</keyword>
<dbReference type="Pfam" id="PF20137">
    <property type="entry name" value="BubE"/>
    <property type="match status" value="1"/>
</dbReference>
<reference evidence="1" key="2">
    <citation type="submission" date="2021-01" db="EMBL/GenBank/DDBJ databases">
        <authorList>
            <person name="Mieszkin S."/>
            <person name="Pouder E."/>
            <person name="Alain K."/>
        </authorList>
    </citation>
    <scope>NUCLEOTIDE SEQUENCE</scope>
    <source>
        <strain evidence="1">HW T2.11</strain>
    </source>
</reference>
<evidence type="ECO:0000313" key="2">
    <source>
        <dbReference type="Proteomes" id="UP000708298"/>
    </source>
</evidence>
<protein>
    <submittedName>
        <fullName evidence="1">Uncharacterized protein</fullName>
    </submittedName>
</protein>
<organism evidence="1 2">
    <name type="scientific">Acidisoma silvae</name>
    <dbReference type="NCBI Taxonomy" id="2802396"/>
    <lineage>
        <taxon>Bacteria</taxon>
        <taxon>Pseudomonadati</taxon>
        <taxon>Pseudomonadota</taxon>
        <taxon>Alphaproteobacteria</taxon>
        <taxon>Acetobacterales</taxon>
        <taxon>Acidocellaceae</taxon>
        <taxon>Acidisoma</taxon>
    </lineage>
</organism>
<dbReference type="Proteomes" id="UP000708298">
    <property type="component" value="Unassembled WGS sequence"/>
</dbReference>
<comment type="caution">
    <text evidence="1">The sequence shown here is derived from an EMBL/GenBank/DDBJ whole genome shotgun (WGS) entry which is preliminary data.</text>
</comment>
<proteinExistence type="predicted"/>
<evidence type="ECO:0000313" key="1">
    <source>
        <dbReference type="EMBL" id="MCB8878458.1"/>
    </source>
</evidence>
<dbReference type="AlphaFoldDB" id="A0A963YWJ8"/>
<accession>A0A963YWJ8</accession>
<sequence>MNSIVSFLFAVRAWFVSAPSRLFNRLFRRQVIWLFEHVEDFPDEPSTGRVYLAGDGGEFWGAAMTCPCGCGETIELNLLPQVRPRWSVPSAPSGPATLTPSVWRRRGCKSHFIVRKGQIVWC</sequence>
<name>A0A963YWJ8_9PROT</name>